<protein>
    <submittedName>
        <fullName evidence="1">Uncharacterized protein</fullName>
    </submittedName>
</protein>
<evidence type="ECO:0000313" key="2">
    <source>
        <dbReference type="Proteomes" id="UP000676336"/>
    </source>
</evidence>
<gene>
    <name evidence="1" type="ORF">SMN809_LOCUS68127</name>
</gene>
<sequence>MIRHEKRERAVNRHKLLQGWKRYLNDGVKQLDKVDYAILNIHQEKLYTHILVNLTRSATHKLDYLLE</sequence>
<dbReference type="AlphaFoldDB" id="A0A8S3H626"/>
<reference evidence="1" key="1">
    <citation type="submission" date="2021-02" db="EMBL/GenBank/DDBJ databases">
        <authorList>
            <person name="Nowell W R."/>
        </authorList>
    </citation>
    <scope>NUCLEOTIDE SEQUENCE</scope>
</reference>
<organism evidence="1 2">
    <name type="scientific">Rotaria magnacalcarata</name>
    <dbReference type="NCBI Taxonomy" id="392030"/>
    <lineage>
        <taxon>Eukaryota</taxon>
        <taxon>Metazoa</taxon>
        <taxon>Spiralia</taxon>
        <taxon>Gnathifera</taxon>
        <taxon>Rotifera</taxon>
        <taxon>Eurotatoria</taxon>
        <taxon>Bdelloidea</taxon>
        <taxon>Philodinida</taxon>
        <taxon>Philodinidae</taxon>
        <taxon>Rotaria</taxon>
    </lineage>
</organism>
<accession>A0A8S3H626</accession>
<comment type="caution">
    <text evidence="1">The sequence shown here is derived from an EMBL/GenBank/DDBJ whole genome shotgun (WGS) entry which is preliminary data.</text>
</comment>
<dbReference type="EMBL" id="CAJOBI010316774">
    <property type="protein sequence ID" value="CAF5178278.1"/>
    <property type="molecule type" value="Genomic_DNA"/>
</dbReference>
<dbReference type="Proteomes" id="UP000676336">
    <property type="component" value="Unassembled WGS sequence"/>
</dbReference>
<name>A0A8S3H626_9BILA</name>
<evidence type="ECO:0000313" key="1">
    <source>
        <dbReference type="EMBL" id="CAF5178278.1"/>
    </source>
</evidence>
<proteinExistence type="predicted"/>